<feature type="compositionally biased region" description="Polar residues" evidence="1">
    <location>
        <begin position="735"/>
        <end position="748"/>
    </location>
</feature>
<name>A0A8S8ZP62_SORMA</name>
<comment type="caution">
    <text evidence="3">The sequence shown here is derived from an EMBL/GenBank/DDBJ whole genome shotgun (WGS) entry which is preliminary data.</text>
</comment>
<sequence length="1068" mass="113976">MSAPPSRHGPSTPMHHQHQRSQSQTTTNTTSTATTGIRVVPYTPPRLADDDDRRDSQTSSVYHSNSSADGRRSGNSSDDRLGRPTIALVEETSDEEREELQHTEGPDSKEVAVEGYAISETATSSLGSALSSATTSTLSLAKAKDEGVSGLRLSGHSTISVVRDPTSPTPLPTGRRLSDVSRSIARFNAAAAATQSPSSTPTQDVRRGRRDSASPSPTVRPRSFSRQRKIIALNPDKTFRIVTTEEDPAEAVKAPVIPVIPVIPSSSTATPSFRPSVDVWSDDRTSTSYSIGTPFTVGTPFSGNTLTAREPAPSDLAGPFVQSPDSSTTHLIQGPVPVASTSSGYRMVGGLRRVPHNPDLTHENSAAIDPPLAPLQEVASNESRSENNSTPTASRVIAPKPSFTSGISGVSGLTIASDKTNYKVYALHTSVPESSDSLPISPQTEATNWEVLGSPGASSRAPSSTHGNWEVLGHSSPVSPGASSIAQSNWRVVGESPVAASPSVRSIWEAQSETSRLPSGTSRLPSGTSRVPSGPANWQVIGASSPPAPLSASPPGSSESNENFVVHSRSTPSSVATGGRYSQESLRVPPLRPAKKRSSEKFGYYKQRSRENLRARSTSFQSVSSTGAPPVPPLPALLTPPVLFRFPSSSREQPSWSVPSPSGSSTGSSSGQETVIIHRTPPMTQPPPDRWSSQLSTVMSEDEYGSEPCSSRPGSHSVLGSQHRYRNSTGGWGGSTHSRQMQSISSSLGAPLDSAGSDTIARPQAAHSRGGSMPIRMVRDQDEHGDGIADLNSHPSRSGLSSFLQHSSSTSSGSRNLHSSHSHRSRPSRTNSFTNSIPTWAKVYYGSGEHRWAGLLSSSTSDAGDSRPGSAFGHSGSPNSDSFPMELFSPRKRAREGQRNSDGSMDIQPAPADYNVFRTLKEKTSSIWSPHLRQDRRHSRFDAWDPPATSWSADSGVTGKRNIQIVLFAVGFIMPFAWMVAAFLPLPPNPKSEMLEKGAHTTDDPFDRSKSRLGFRTSINPISPVEEARYLSARWWRRLNIGMSFVGLIIIGAVIALAIIGSQEGWTD</sequence>
<organism evidence="3 4">
    <name type="scientific">Sordaria macrospora</name>
    <dbReference type="NCBI Taxonomy" id="5147"/>
    <lineage>
        <taxon>Eukaryota</taxon>
        <taxon>Fungi</taxon>
        <taxon>Dikarya</taxon>
        <taxon>Ascomycota</taxon>
        <taxon>Pezizomycotina</taxon>
        <taxon>Sordariomycetes</taxon>
        <taxon>Sordariomycetidae</taxon>
        <taxon>Sordariales</taxon>
        <taxon>Sordariaceae</taxon>
        <taxon>Sordaria</taxon>
    </lineage>
</organism>
<feature type="compositionally biased region" description="Low complexity" evidence="1">
    <location>
        <begin position="796"/>
        <end position="817"/>
    </location>
</feature>
<feature type="compositionally biased region" description="Low complexity" evidence="1">
    <location>
        <begin position="550"/>
        <end position="560"/>
    </location>
</feature>
<dbReference type="VEuPathDB" id="FungiDB:SMAC_05368"/>
<gene>
    <name evidence="3" type="ORF">SMACR_05368</name>
</gene>
<feature type="compositionally biased region" description="Basic residues" evidence="1">
    <location>
        <begin position="818"/>
        <end position="827"/>
    </location>
</feature>
<keyword evidence="2" id="KW-0812">Transmembrane</keyword>
<feature type="compositionally biased region" description="Low complexity" evidence="1">
    <location>
        <begin position="189"/>
        <end position="203"/>
    </location>
</feature>
<feature type="compositionally biased region" description="Low complexity" evidence="1">
    <location>
        <begin position="20"/>
        <end position="35"/>
    </location>
</feature>
<feature type="transmembrane region" description="Helical" evidence="2">
    <location>
        <begin position="1039"/>
        <end position="1060"/>
    </location>
</feature>
<evidence type="ECO:0000256" key="1">
    <source>
        <dbReference type="SAM" id="MobiDB-lite"/>
    </source>
</evidence>
<keyword evidence="2" id="KW-0472">Membrane</keyword>
<feature type="compositionally biased region" description="Basic and acidic residues" evidence="1">
    <location>
        <begin position="99"/>
        <end position="112"/>
    </location>
</feature>
<feature type="compositionally biased region" description="Basic and acidic residues" evidence="1">
    <location>
        <begin position="47"/>
        <end position="56"/>
    </location>
</feature>
<feature type="region of interest" description="Disordered" evidence="1">
    <location>
        <begin position="859"/>
        <end position="886"/>
    </location>
</feature>
<feature type="compositionally biased region" description="Low complexity" evidence="1">
    <location>
        <begin position="654"/>
        <end position="671"/>
    </location>
</feature>
<feature type="region of interest" description="Disordered" evidence="1">
    <location>
        <begin position="1"/>
        <end position="116"/>
    </location>
</feature>
<dbReference type="EMBL" id="NMPR01000092">
    <property type="protein sequence ID" value="KAA8630870.1"/>
    <property type="molecule type" value="Genomic_DNA"/>
</dbReference>
<evidence type="ECO:0000313" key="4">
    <source>
        <dbReference type="Proteomes" id="UP000433876"/>
    </source>
</evidence>
<feature type="compositionally biased region" description="Polar residues" evidence="1">
    <location>
        <begin position="568"/>
        <end position="585"/>
    </location>
</feature>
<feature type="region of interest" description="Disordered" evidence="1">
    <location>
        <begin position="891"/>
        <end position="910"/>
    </location>
</feature>
<dbReference type="Proteomes" id="UP000433876">
    <property type="component" value="Unassembled WGS sequence"/>
</dbReference>
<feature type="compositionally biased region" description="Polar residues" evidence="1">
    <location>
        <begin position="510"/>
        <end position="531"/>
    </location>
</feature>
<feature type="compositionally biased region" description="Polar residues" evidence="1">
    <location>
        <begin position="615"/>
        <end position="627"/>
    </location>
</feature>
<feature type="compositionally biased region" description="Polar residues" evidence="1">
    <location>
        <begin position="378"/>
        <end position="393"/>
    </location>
</feature>
<evidence type="ECO:0000256" key="2">
    <source>
        <dbReference type="SAM" id="Phobius"/>
    </source>
</evidence>
<feature type="transmembrane region" description="Helical" evidence="2">
    <location>
        <begin position="965"/>
        <end position="986"/>
    </location>
</feature>
<feature type="region of interest" description="Disordered" evidence="1">
    <location>
        <begin position="145"/>
        <end position="228"/>
    </location>
</feature>
<feature type="region of interest" description="Disordered" evidence="1">
    <location>
        <begin position="698"/>
        <end position="833"/>
    </location>
</feature>
<feature type="region of interest" description="Disordered" evidence="1">
    <location>
        <begin position="510"/>
        <end position="634"/>
    </location>
</feature>
<accession>A0A8S8ZP62</accession>
<reference evidence="3 4" key="1">
    <citation type="submission" date="2017-07" db="EMBL/GenBank/DDBJ databases">
        <title>Genome sequence of the Sordaria macrospora wild type strain R19027.</title>
        <authorList>
            <person name="Nowrousian M."/>
            <person name="Teichert I."/>
            <person name="Kueck U."/>
        </authorList>
    </citation>
    <scope>NUCLEOTIDE SEQUENCE [LARGE SCALE GENOMIC DNA]</scope>
    <source>
        <strain evidence="3 4">R19027</strain>
        <tissue evidence="3">Mycelium</tissue>
    </source>
</reference>
<feature type="compositionally biased region" description="Polar residues" evidence="1">
    <location>
        <begin position="708"/>
        <end position="720"/>
    </location>
</feature>
<feature type="compositionally biased region" description="Polar residues" evidence="1">
    <location>
        <begin position="57"/>
        <end position="68"/>
    </location>
</feature>
<protein>
    <recommendedName>
        <fullName evidence="5">Serine-rich protein</fullName>
    </recommendedName>
</protein>
<evidence type="ECO:0008006" key="5">
    <source>
        <dbReference type="Google" id="ProtNLM"/>
    </source>
</evidence>
<keyword evidence="2" id="KW-1133">Transmembrane helix</keyword>
<evidence type="ECO:0000313" key="3">
    <source>
        <dbReference type="EMBL" id="KAA8630870.1"/>
    </source>
</evidence>
<feature type="compositionally biased region" description="Basic and acidic residues" evidence="1">
    <location>
        <begin position="69"/>
        <end position="82"/>
    </location>
</feature>
<dbReference type="OMA" id="AHPHQWS"/>
<feature type="region of interest" description="Disordered" evidence="1">
    <location>
        <begin position="353"/>
        <end position="401"/>
    </location>
</feature>
<feature type="compositionally biased region" description="Basic and acidic residues" evidence="1">
    <location>
        <begin position="777"/>
        <end position="787"/>
    </location>
</feature>
<dbReference type="AlphaFoldDB" id="A0A8S8ZP62"/>
<feature type="region of interest" description="Disordered" evidence="1">
    <location>
        <begin position="648"/>
        <end position="672"/>
    </location>
</feature>
<proteinExistence type="predicted"/>